<feature type="transmembrane region" description="Helical" evidence="6">
    <location>
        <begin position="396"/>
        <end position="419"/>
    </location>
</feature>
<dbReference type="GO" id="GO:0016020">
    <property type="term" value="C:membrane"/>
    <property type="evidence" value="ECO:0007669"/>
    <property type="project" value="UniProtKB-SubCell"/>
</dbReference>
<sequence>MASTNNHTTGVTAAVDEKEQWNAATRAISHESGDEPALKGQPAQLLGHDIDNGLDPAEVKRITRKIDWHLIPMLIAMYSISLIDRTNLAVARSANNNQFDKDLGTGRKEGMEYNIITVVFFVPYIVFELPSQFGLRRFGARWWLGSAVVAWGFIMLGMGFAKSWQALAALRAVLGFFESALFPGAAYLISCWYPRRDLAVRNVVFYITSAVAGSFAKLLGFGFSQAHGKAGLHGWQWMFIIYGIMTIVIGLLAYLFLVDVPTKATFLTEEEREIVQLRLERDRADSVPDALTWAKMLKYAMEPLPWLFALSFMSVTTSAYALSYFLPRILTVMGFNNVESMVLGTPAYFWAIVPALICGRIADRIPGTRGAAVIFNSVCIIAGTAMYSRLPSTMRAARFAGIFLACGGGNANVPLLISWQAVSIRSQSKRAFCSALTIAFGGIGGILGSSLFFNREAAQGYPTGVYTIIGLNSMALVFAVILIVWFRIKNSKADRGLILIEGIEGFRLQW</sequence>
<dbReference type="RefSeq" id="XP_062629304.1">
    <property type="nucleotide sequence ID" value="XM_062773320.1"/>
</dbReference>
<keyword evidence="3 6" id="KW-0812">Transmembrane</keyword>
<feature type="transmembrane region" description="Helical" evidence="6">
    <location>
        <begin position="465"/>
        <end position="486"/>
    </location>
</feature>
<evidence type="ECO:0000256" key="2">
    <source>
        <dbReference type="ARBA" id="ARBA00022448"/>
    </source>
</evidence>
<feature type="transmembrane region" description="Helical" evidence="6">
    <location>
        <begin position="338"/>
        <end position="358"/>
    </location>
</feature>
<dbReference type="SUPFAM" id="SSF103473">
    <property type="entry name" value="MFS general substrate transporter"/>
    <property type="match status" value="1"/>
</dbReference>
<dbReference type="Gene3D" id="1.20.1250.20">
    <property type="entry name" value="MFS general substrate transporter like domains"/>
    <property type="match status" value="2"/>
</dbReference>
<evidence type="ECO:0000313" key="7">
    <source>
        <dbReference type="EMBL" id="WOO83278.1"/>
    </source>
</evidence>
<reference evidence="7" key="1">
    <citation type="submission" date="2023-10" db="EMBL/GenBank/DDBJ databases">
        <authorList>
            <person name="Noh H."/>
        </authorList>
    </citation>
    <scope>NUCLEOTIDE SEQUENCE</scope>
    <source>
        <strain evidence="7">DUCC4014</strain>
    </source>
</reference>
<feature type="transmembrane region" description="Helical" evidence="6">
    <location>
        <begin position="304"/>
        <end position="326"/>
    </location>
</feature>
<dbReference type="InterPro" id="IPR011701">
    <property type="entry name" value="MFS"/>
</dbReference>
<feature type="transmembrane region" description="Helical" evidence="6">
    <location>
        <begin position="235"/>
        <end position="257"/>
    </location>
</feature>
<dbReference type="PANTHER" id="PTHR43791">
    <property type="entry name" value="PERMEASE-RELATED"/>
    <property type="match status" value="1"/>
</dbReference>
<keyword evidence="5 6" id="KW-0472">Membrane</keyword>
<dbReference type="Pfam" id="PF07690">
    <property type="entry name" value="MFS_1"/>
    <property type="match status" value="1"/>
</dbReference>
<name>A0AAF1BSC5_9TREE</name>
<feature type="transmembrane region" description="Helical" evidence="6">
    <location>
        <begin position="370"/>
        <end position="390"/>
    </location>
</feature>
<dbReference type="AlphaFoldDB" id="A0AAF1BSC5"/>
<accession>A0AAF1BSC5</accession>
<evidence type="ECO:0000256" key="5">
    <source>
        <dbReference type="ARBA" id="ARBA00023136"/>
    </source>
</evidence>
<dbReference type="EMBL" id="CP086718">
    <property type="protein sequence ID" value="WOO83278.1"/>
    <property type="molecule type" value="Genomic_DNA"/>
</dbReference>
<dbReference type="InterPro" id="IPR036259">
    <property type="entry name" value="MFS_trans_sf"/>
</dbReference>
<evidence type="ECO:0000256" key="6">
    <source>
        <dbReference type="SAM" id="Phobius"/>
    </source>
</evidence>
<feature type="transmembrane region" description="Helical" evidence="6">
    <location>
        <begin position="111"/>
        <end position="130"/>
    </location>
</feature>
<keyword evidence="4 6" id="KW-1133">Transmembrane helix</keyword>
<proteinExistence type="predicted"/>
<gene>
    <name evidence="7" type="primary">prlL_7</name>
    <name evidence="7" type="ORF">LOC62_05G006805</name>
</gene>
<organism evidence="7 8">
    <name type="scientific">Vanrija pseudolonga</name>
    <dbReference type="NCBI Taxonomy" id="143232"/>
    <lineage>
        <taxon>Eukaryota</taxon>
        <taxon>Fungi</taxon>
        <taxon>Dikarya</taxon>
        <taxon>Basidiomycota</taxon>
        <taxon>Agaricomycotina</taxon>
        <taxon>Tremellomycetes</taxon>
        <taxon>Trichosporonales</taxon>
        <taxon>Trichosporonaceae</taxon>
        <taxon>Vanrija</taxon>
    </lineage>
</organism>
<dbReference type="PANTHER" id="PTHR43791:SF3">
    <property type="entry name" value="MAJOR FACILITATOR SUPERFAMILY (MFS) PROFILE DOMAIN-CONTAINING PROTEIN"/>
    <property type="match status" value="1"/>
</dbReference>
<dbReference type="GO" id="GO:0022857">
    <property type="term" value="F:transmembrane transporter activity"/>
    <property type="evidence" value="ECO:0007669"/>
    <property type="project" value="InterPro"/>
</dbReference>
<evidence type="ECO:0000313" key="8">
    <source>
        <dbReference type="Proteomes" id="UP000827549"/>
    </source>
</evidence>
<keyword evidence="8" id="KW-1185">Reference proteome</keyword>
<dbReference type="FunFam" id="1.20.1250.20:FF:000018">
    <property type="entry name" value="MFS transporter permease"/>
    <property type="match status" value="1"/>
</dbReference>
<comment type="subcellular location">
    <subcellularLocation>
        <location evidence="1">Membrane</location>
        <topology evidence="1">Multi-pass membrane protein</topology>
    </subcellularLocation>
</comment>
<evidence type="ECO:0000256" key="1">
    <source>
        <dbReference type="ARBA" id="ARBA00004141"/>
    </source>
</evidence>
<feature type="transmembrane region" description="Helical" evidence="6">
    <location>
        <begin position="203"/>
        <end position="223"/>
    </location>
</feature>
<feature type="transmembrane region" description="Helical" evidence="6">
    <location>
        <begin position="167"/>
        <end position="191"/>
    </location>
</feature>
<dbReference type="Proteomes" id="UP000827549">
    <property type="component" value="Chromosome 5"/>
</dbReference>
<feature type="transmembrane region" description="Helical" evidence="6">
    <location>
        <begin position="70"/>
        <end position="91"/>
    </location>
</feature>
<keyword evidence="2" id="KW-0813">Transport</keyword>
<evidence type="ECO:0000256" key="4">
    <source>
        <dbReference type="ARBA" id="ARBA00022989"/>
    </source>
</evidence>
<feature type="transmembrane region" description="Helical" evidence="6">
    <location>
        <begin position="142"/>
        <end position="161"/>
    </location>
</feature>
<evidence type="ECO:0000256" key="3">
    <source>
        <dbReference type="ARBA" id="ARBA00022692"/>
    </source>
</evidence>
<dbReference type="GeneID" id="87809980"/>
<protein>
    <submittedName>
        <fullName evidence="7">MFS transporter prlL</fullName>
    </submittedName>
</protein>
<feature type="transmembrane region" description="Helical" evidence="6">
    <location>
        <begin position="431"/>
        <end position="453"/>
    </location>
</feature>